<dbReference type="AlphaFoldDB" id="A0A410W6R2"/>
<dbReference type="Proteomes" id="UP000288929">
    <property type="component" value="Chromosome"/>
</dbReference>
<gene>
    <name evidence="1" type="ORF">CPELA_01320</name>
</gene>
<dbReference type="OrthoDB" id="9128992at2"/>
<sequence>MRNPWKDLAINGDGKYVADCDKDYLRSFDEITDDKMKLQLKVLPEPFIGDPATASFVALQLNPGVAPSDDYEKGISSDYRAFKPKHEDILANLTGERREMYWAEPTPNLGEGDKELYSAPHTWYFGAEIKTKSGWEHRFAWRSRFQLLLLALSSQQARSELRKLQPPSIGEFHEVVLNAEGENFPSSLNRAYGILRKNFAVIEYFPYHSEKADRNQIRKSNLPSQEYTSHLLDQAIDNGAYIFLTRSVTPWGNLSAKLLQRGEQLIIAAAPQSPTFTPGNVCKWDITTGRKGAKDPNLFWKVVEKLDPEE</sequence>
<dbReference type="KEGG" id="cpeg:CPELA_01320"/>
<evidence type="ECO:0000313" key="1">
    <source>
        <dbReference type="EMBL" id="QAU51564.1"/>
    </source>
</evidence>
<proteinExistence type="predicted"/>
<accession>A0A410W6R2</accession>
<protein>
    <submittedName>
        <fullName evidence="1">Uncharacterized protein</fullName>
    </submittedName>
</protein>
<keyword evidence="2" id="KW-1185">Reference proteome</keyword>
<name>A0A410W6R2_9CORY</name>
<evidence type="ECO:0000313" key="2">
    <source>
        <dbReference type="Proteomes" id="UP000288929"/>
    </source>
</evidence>
<dbReference type="EMBL" id="CP035299">
    <property type="protein sequence ID" value="QAU51564.1"/>
    <property type="molecule type" value="Genomic_DNA"/>
</dbReference>
<dbReference type="RefSeq" id="WP_128889131.1">
    <property type="nucleotide sequence ID" value="NZ_BMCX01000006.1"/>
</dbReference>
<reference evidence="1 2" key="1">
    <citation type="submission" date="2019-01" db="EMBL/GenBank/DDBJ databases">
        <authorList>
            <person name="Ruckert C."/>
            <person name="Busche T."/>
            <person name="Kalinowski J."/>
        </authorList>
    </citation>
    <scope>NUCLEOTIDE SEQUENCE [LARGE SCALE GENOMIC DNA]</scope>
    <source>
        <strain evidence="1 2">136/3</strain>
    </source>
</reference>
<organism evidence="1 2">
    <name type="scientific">Corynebacterium pelargi</name>
    <dbReference type="NCBI Taxonomy" id="1471400"/>
    <lineage>
        <taxon>Bacteria</taxon>
        <taxon>Bacillati</taxon>
        <taxon>Actinomycetota</taxon>
        <taxon>Actinomycetes</taxon>
        <taxon>Mycobacteriales</taxon>
        <taxon>Corynebacteriaceae</taxon>
        <taxon>Corynebacterium</taxon>
    </lineage>
</organism>